<protein>
    <submittedName>
        <fullName evidence="2">Uncharacterized protein</fullName>
    </submittedName>
</protein>
<keyword evidence="1" id="KW-0472">Membrane</keyword>
<evidence type="ECO:0000313" key="2">
    <source>
        <dbReference type="EMBL" id="GIP51847.1"/>
    </source>
</evidence>
<keyword evidence="3" id="KW-1185">Reference proteome</keyword>
<accession>A0ABQ4M7A2</accession>
<dbReference type="RefSeq" id="WP_211019736.1">
    <property type="nucleotide sequence ID" value="NZ_BOSL01000002.1"/>
</dbReference>
<gene>
    <name evidence="2" type="ORF">J42TS3_08820</name>
</gene>
<comment type="caution">
    <text evidence="2">The sequence shown here is derived from an EMBL/GenBank/DDBJ whole genome shotgun (WGS) entry which is preliminary data.</text>
</comment>
<proteinExistence type="predicted"/>
<sequence>MIDYQWFIILCIIVSSIFTLAVIILTIFTLVFRVRVIEKYDRGKPNV</sequence>
<evidence type="ECO:0000313" key="3">
    <source>
        <dbReference type="Proteomes" id="UP000679992"/>
    </source>
</evidence>
<name>A0ABQ4M7A2_9BACL</name>
<feature type="transmembrane region" description="Helical" evidence="1">
    <location>
        <begin position="6"/>
        <end position="32"/>
    </location>
</feature>
<reference evidence="2 3" key="1">
    <citation type="submission" date="2021-03" db="EMBL/GenBank/DDBJ databases">
        <title>Antimicrobial resistance genes in bacteria isolated from Japanese honey, and their potential for conferring macrolide and lincosamide resistance in the American foulbrood pathogen Paenibacillus larvae.</title>
        <authorList>
            <person name="Okamoto M."/>
            <person name="Kumagai M."/>
            <person name="Kanamori H."/>
            <person name="Takamatsu D."/>
        </authorList>
    </citation>
    <scope>NUCLEOTIDE SEQUENCE [LARGE SCALE GENOMIC DNA]</scope>
    <source>
        <strain evidence="2 3">J42TS3</strain>
    </source>
</reference>
<keyword evidence="1" id="KW-1133">Transmembrane helix</keyword>
<keyword evidence="1" id="KW-0812">Transmembrane</keyword>
<organism evidence="2 3">
    <name type="scientific">Paenibacillus vini</name>
    <dbReference type="NCBI Taxonomy" id="1476024"/>
    <lineage>
        <taxon>Bacteria</taxon>
        <taxon>Bacillati</taxon>
        <taxon>Bacillota</taxon>
        <taxon>Bacilli</taxon>
        <taxon>Bacillales</taxon>
        <taxon>Paenibacillaceae</taxon>
        <taxon>Paenibacillus</taxon>
    </lineage>
</organism>
<dbReference type="EMBL" id="BOSL01000002">
    <property type="protein sequence ID" value="GIP51847.1"/>
    <property type="molecule type" value="Genomic_DNA"/>
</dbReference>
<evidence type="ECO:0000256" key="1">
    <source>
        <dbReference type="SAM" id="Phobius"/>
    </source>
</evidence>
<dbReference type="Proteomes" id="UP000679992">
    <property type="component" value="Unassembled WGS sequence"/>
</dbReference>